<evidence type="ECO:0000313" key="1">
    <source>
        <dbReference type="EMBL" id="CAI2366142.1"/>
    </source>
</evidence>
<keyword evidence="2" id="KW-1185">Reference proteome</keyword>
<evidence type="ECO:0000313" key="2">
    <source>
        <dbReference type="Proteomes" id="UP001295684"/>
    </source>
</evidence>
<comment type="caution">
    <text evidence="1">The sequence shown here is derived from an EMBL/GenBank/DDBJ whole genome shotgun (WGS) entry which is preliminary data.</text>
</comment>
<accession>A0AAD1UGA9</accession>
<sequence length="100" mass="11762">MLEANSGFTMNIIENRFLSALMHYSRVHILQSLRCSMVSCFDRCQSGVLPILCFLPLRIYCWQYTTLPLCSSCCIYRICRTKKQLNTEGTKIWTFLIFYI</sequence>
<gene>
    <name evidence="1" type="ORF">ECRASSUSDP1_LOCUS7413</name>
</gene>
<reference evidence="1" key="1">
    <citation type="submission" date="2023-07" db="EMBL/GenBank/DDBJ databases">
        <authorList>
            <consortium name="AG Swart"/>
            <person name="Singh M."/>
            <person name="Singh A."/>
            <person name="Seah K."/>
            <person name="Emmerich C."/>
        </authorList>
    </citation>
    <scope>NUCLEOTIDE SEQUENCE</scope>
    <source>
        <strain evidence="1">DP1</strain>
    </source>
</reference>
<organism evidence="1 2">
    <name type="scientific">Euplotes crassus</name>
    <dbReference type="NCBI Taxonomy" id="5936"/>
    <lineage>
        <taxon>Eukaryota</taxon>
        <taxon>Sar</taxon>
        <taxon>Alveolata</taxon>
        <taxon>Ciliophora</taxon>
        <taxon>Intramacronucleata</taxon>
        <taxon>Spirotrichea</taxon>
        <taxon>Hypotrichia</taxon>
        <taxon>Euplotida</taxon>
        <taxon>Euplotidae</taxon>
        <taxon>Moneuplotes</taxon>
    </lineage>
</organism>
<dbReference type="Proteomes" id="UP001295684">
    <property type="component" value="Unassembled WGS sequence"/>
</dbReference>
<dbReference type="AlphaFoldDB" id="A0AAD1UGA9"/>
<name>A0AAD1UGA9_EUPCR</name>
<proteinExistence type="predicted"/>
<protein>
    <submittedName>
        <fullName evidence="1">Uncharacterized protein</fullName>
    </submittedName>
</protein>
<dbReference type="EMBL" id="CAMPGE010007218">
    <property type="protein sequence ID" value="CAI2366142.1"/>
    <property type="molecule type" value="Genomic_DNA"/>
</dbReference>